<feature type="signal peptide" evidence="3">
    <location>
        <begin position="1"/>
        <end position="17"/>
    </location>
</feature>
<dbReference type="Proteomes" id="UP000756921">
    <property type="component" value="Unassembled WGS sequence"/>
</dbReference>
<evidence type="ECO:0000256" key="2">
    <source>
        <dbReference type="SAM" id="Phobius"/>
    </source>
</evidence>
<organism evidence="4 5">
    <name type="scientific">Paraphaeosphaeria minitans</name>
    <dbReference type="NCBI Taxonomy" id="565426"/>
    <lineage>
        <taxon>Eukaryota</taxon>
        <taxon>Fungi</taxon>
        <taxon>Dikarya</taxon>
        <taxon>Ascomycota</taxon>
        <taxon>Pezizomycotina</taxon>
        <taxon>Dothideomycetes</taxon>
        <taxon>Pleosporomycetidae</taxon>
        <taxon>Pleosporales</taxon>
        <taxon>Massarineae</taxon>
        <taxon>Didymosphaeriaceae</taxon>
        <taxon>Paraphaeosphaeria</taxon>
    </lineage>
</organism>
<feature type="compositionally biased region" description="Polar residues" evidence="1">
    <location>
        <begin position="188"/>
        <end position="203"/>
    </location>
</feature>
<sequence>MSKTLLSVALLTGAVLALPAVEVVQVRQIEKRQDSSVDLSAQFPTDINLSDLASLLPTDMPIPTDIAIPTNLDLSSILDGIATLLPSGCQIPSALASVPTPPADVQSAILSHTDFCHEPSFTGSLGAHYTSYLSEAEAWASSNGPALSSWASDFATACPYASDVATDPADFSSLLASYSVTIPSCSSATATGAKQTGSNSAKETGSITTGAASGTAGSEKSGSSGAAQSPNNTGAAPQQTAFAALAGVVAGFVGMVAYL</sequence>
<comment type="caution">
    <text evidence="4">The sequence shown here is derived from an EMBL/GenBank/DDBJ whole genome shotgun (WGS) entry which is preliminary data.</text>
</comment>
<keyword evidence="2" id="KW-0812">Transmembrane</keyword>
<protein>
    <recommendedName>
        <fullName evidence="6">Infection structure specific protein</fullName>
    </recommendedName>
</protein>
<dbReference type="OrthoDB" id="3561078at2759"/>
<dbReference type="AlphaFoldDB" id="A0A9P6G4S1"/>
<gene>
    <name evidence="4" type="ORF">PMIN01_13068</name>
</gene>
<feature type="region of interest" description="Disordered" evidence="1">
    <location>
        <begin position="188"/>
        <end position="234"/>
    </location>
</feature>
<reference evidence="4" key="1">
    <citation type="journal article" date="2020" name="Mol. Plant Microbe Interact.">
        <title>Genome Sequence of the Biocontrol Agent Coniothyrium minitans strain Conio (IMI 134523).</title>
        <authorList>
            <person name="Patel D."/>
            <person name="Shittu T.A."/>
            <person name="Baroncelli R."/>
            <person name="Muthumeenakshi S."/>
            <person name="Osborne T.H."/>
            <person name="Janganan T.K."/>
            <person name="Sreenivasaprasad S."/>
        </authorList>
    </citation>
    <scope>NUCLEOTIDE SEQUENCE</scope>
    <source>
        <strain evidence="4">Conio</strain>
    </source>
</reference>
<evidence type="ECO:0000256" key="1">
    <source>
        <dbReference type="SAM" id="MobiDB-lite"/>
    </source>
</evidence>
<feature type="chain" id="PRO_5040383999" description="Infection structure specific protein" evidence="3">
    <location>
        <begin position="18"/>
        <end position="259"/>
    </location>
</feature>
<keyword evidence="3" id="KW-0732">Signal</keyword>
<evidence type="ECO:0000313" key="5">
    <source>
        <dbReference type="Proteomes" id="UP000756921"/>
    </source>
</evidence>
<accession>A0A9P6G4S1</accession>
<evidence type="ECO:0008006" key="6">
    <source>
        <dbReference type="Google" id="ProtNLM"/>
    </source>
</evidence>
<proteinExistence type="predicted"/>
<dbReference type="EMBL" id="WJXW01000018">
    <property type="protein sequence ID" value="KAF9728688.1"/>
    <property type="molecule type" value="Genomic_DNA"/>
</dbReference>
<evidence type="ECO:0000313" key="4">
    <source>
        <dbReference type="EMBL" id="KAF9728688.1"/>
    </source>
</evidence>
<name>A0A9P6G4S1_9PLEO</name>
<evidence type="ECO:0000256" key="3">
    <source>
        <dbReference type="SAM" id="SignalP"/>
    </source>
</evidence>
<feature type="compositionally biased region" description="Low complexity" evidence="1">
    <location>
        <begin position="204"/>
        <end position="234"/>
    </location>
</feature>
<keyword evidence="2" id="KW-1133">Transmembrane helix</keyword>
<keyword evidence="5" id="KW-1185">Reference proteome</keyword>
<feature type="transmembrane region" description="Helical" evidence="2">
    <location>
        <begin position="240"/>
        <end position="258"/>
    </location>
</feature>
<keyword evidence="2" id="KW-0472">Membrane</keyword>